<keyword evidence="8" id="KW-1185">Reference proteome</keyword>
<dbReference type="EMBL" id="OV696690">
    <property type="protein sequence ID" value="CAH1264903.1"/>
    <property type="molecule type" value="Genomic_DNA"/>
</dbReference>
<dbReference type="GO" id="GO:0019369">
    <property type="term" value="P:arachidonate metabolic process"/>
    <property type="evidence" value="ECO:0007669"/>
    <property type="project" value="TreeGrafter"/>
</dbReference>
<evidence type="ECO:0000256" key="3">
    <source>
        <dbReference type="ARBA" id="ARBA00023098"/>
    </source>
</evidence>
<dbReference type="CDD" id="cd07211">
    <property type="entry name" value="Pat_PNPLA8"/>
    <property type="match status" value="1"/>
</dbReference>
<feature type="compositionally biased region" description="Basic and acidic residues" evidence="5">
    <location>
        <begin position="173"/>
        <end position="191"/>
    </location>
</feature>
<dbReference type="Gene3D" id="3.40.1090.10">
    <property type="entry name" value="Cytosolic phospholipase A2 catalytic domain"/>
    <property type="match status" value="1"/>
</dbReference>
<reference evidence="7" key="1">
    <citation type="submission" date="2022-01" db="EMBL/GenBank/DDBJ databases">
        <authorList>
            <person name="Braso-Vives M."/>
        </authorList>
    </citation>
    <scope>NUCLEOTIDE SEQUENCE</scope>
</reference>
<protein>
    <submittedName>
        <fullName evidence="7">PNPLA8 protein</fullName>
    </submittedName>
</protein>
<dbReference type="PANTHER" id="PTHR24185">
    <property type="entry name" value="CALCIUM-INDEPENDENT PHOSPHOLIPASE A2-GAMMA"/>
    <property type="match status" value="1"/>
</dbReference>
<dbReference type="Pfam" id="PF01734">
    <property type="entry name" value="Patatin"/>
    <property type="match status" value="1"/>
</dbReference>
<accession>A0A8J9ZZQ4</accession>
<dbReference type="OrthoDB" id="630895at2759"/>
<feature type="region of interest" description="Disordered" evidence="5">
    <location>
        <begin position="157"/>
        <end position="191"/>
    </location>
</feature>
<keyword evidence="2 4" id="KW-0442">Lipid degradation</keyword>
<dbReference type="SUPFAM" id="SSF52151">
    <property type="entry name" value="FabD/lysophospholipase-like"/>
    <property type="match status" value="1"/>
</dbReference>
<evidence type="ECO:0000256" key="1">
    <source>
        <dbReference type="ARBA" id="ARBA00022801"/>
    </source>
</evidence>
<dbReference type="AlphaFoldDB" id="A0A8J9ZZQ4"/>
<evidence type="ECO:0000259" key="6">
    <source>
        <dbReference type="PROSITE" id="PS51635"/>
    </source>
</evidence>
<organism evidence="7 8">
    <name type="scientific">Branchiostoma lanceolatum</name>
    <name type="common">Common lancelet</name>
    <name type="synonym">Amphioxus lanceolatum</name>
    <dbReference type="NCBI Taxonomy" id="7740"/>
    <lineage>
        <taxon>Eukaryota</taxon>
        <taxon>Metazoa</taxon>
        <taxon>Chordata</taxon>
        <taxon>Cephalochordata</taxon>
        <taxon>Leptocardii</taxon>
        <taxon>Amphioxiformes</taxon>
        <taxon>Branchiostomatidae</taxon>
        <taxon>Branchiostoma</taxon>
    </lineage>
</organism>
<feature type="active site" description="Nucleophile" evidence="4">
    <location>
        <position position="380"/>
    </location>
</feature>
<evidence type="ECO:0000313" key="7">
    <source>
        <dbReference type="EMBL" id="CAH1264903.1"/>
    </source>
</evidence>
<dbReference type="PROSITE" id="PS51635">
    <property type="entry name" value="PNPLA"/>
    <property type="match status" value="1"/>
</dbReference>
<dbReference type="PANTHER" id="PTHR24185:SF1">
    <property type="entry name" value="CALCIUM-INDEPENDENT PHOSPHOLIPASE A2-GAMMA"/>
    <property type="match status" value="1"/>
</dbReference>
<feature type="short sequence motif" description="GXGXXG" evidence="4">
    <location>
        <begin position="346"/>
        <end position="351"/>
    </location>
</feature>
<evidence type="ECO:0000256" key="5">
    <source>
        <dbReference type="SAM" id="MobiDB-lite"/>
    </source>
</evidence>
<dbReference type="GO" id="GO:0047499">
    <property type="term" value="F:calcium-independent phospholipase A2 activity"/>
    <property type="evidence" value="ECO:0007669"/>
    <property type="project" value="TreeGrafter"/>
</dbReference>
<dbReference type="GO" id="GO:0016020">
    <property type="term" value="C:membrane"/>
    <property type="evidence" value="ECO:0007669"/>
    <property type="project" value="TreeGrafter"/>
</dbReference>
<dbReference type="InterPro" id="IPR002641">
    <property type="entry name" value="PNPLA_dom"/>
</dbReference>
<dbReference type="GO" id="GO:0016042">
    <property type="term" value="P:lipid catabolic process"/>
    <property type="evidence" value="ECO:0007669"/>
    <property type="project" value="UniProtKB-UniRule"/>
</dbReference>
<feature type="domain" description="PNPLA" evidence="6">
    <location>
        <begin position="342"/>
        <end position="536"/>
    </location>
</feature>
<gene>
    <name evidence="7" type="primary">PNPLA8</name>
    <name evidence="7" type="ORF">BLAG_LOCUS19093</name>
</gene>
<dbReference type="Proteomes" id="UP000838412">
    <property type="component" value="Chromosome 5"/>
</dbReference>
<evidence type="ECO:0000256" key="2">
    <source>
        <dbReference type="ARBA" id="ARBA00022963"/>
    </source>
</evidence>
<feature type="region of interest" description="Disordered" evidence="5">
    <location>
        <begin position="35"/>
        <end position="54"/>
    </location>
</feature>
<feature type="active site" description="Proton acceptor" evidence="4">
    <location>
        <position position="523"/>
    </location>
</feature>
<proteinExistence type="predicted"/>
<evidence type="ECO:0000313" key="8">
    <source>
        <dbReference type="Proteomes" id="UP000838412"/>
    </source>
</evidence>
<dbReference type="InterPro" id="IPR016035">
    <property type="entry name" value="Acyl_Trfase/lysoPLipase"/>
</dbReference>
<feature type="compositionally biased region" description="Polar residues" evidence="5">
    <location>
        <begin position="37"/>
        <end position="54"/>
    </location>
</feature>
<feature type="short sequence motif" description="DGA/G" evidence="4">
    <location>
        <begin position="523"/>
        <end position="525"/>
    </location>
</feature>
<evidence type="ECO:0000256" key="4">
    <source>
        <dbReference type="PROSITE-ProRule" id="PRU01161"/>
    </source>
</evidence>
<name>A0A8J9ZZQ4_BRALA</name>
<sequence length="675" mass="76056">MSLPLASFMSRNYRTPCLLSCCCCHGNRISMHVQNRGLPTSSNSRLSTTPCRSLHSGKQSTKLLLGRYLFRVYQLPFYTGRMAKSSSDETGSDPKSKKTTKVKEMYDTASSSVLSVMSDLQRRVLELRDQINMPTIKLPDVKLNDLKDAVRVSRLVNRKSAESSPPDYWNSKPHSEDSAQNATKEKSDATKDDMTAVHYSAAATVEEFIKVSKEMEGEKQLVKVDEKAVKTLERSTRKSQDSMSRAKKDFVSKTSVNVRTRQLVRAMRQAGSGMARLLRVEELTRHLISFPEARLIAVKENAIPVLLRYRDNPYQPLVEEVRETLSLLGYEDPVKGRGVRILSIDGGGTRGVVAVETLRQLEEMSGKSIYQMFDYISGVSSGAILAVLLGVYKVSLDECEELYRRFSEEIFKRSTYVGVGKLFLSHAFYDTAAWEKMLKTEVGDRLMIETVRDPACPKISVVSTLANHPSLRAYLFRNYNLPAGAPSHYHGDCCTRVWEAVRASSAAPGYFEEFKLGQGIHQDGGVLVNNPCAVAIHESKLLWPDTPLQCVISVGMGRYEPDNVTSSTTLNLRTKLTKVVESATNTEDIHRVLHDLLPPSTYFRFNPYMSEDLAIDEYRPQKLDQLQSDACAYLRKNEYKLRVAANVLTSEKGALQRAKDGVKLKMDMYRDFYRR</sequence>
<keyword evidence="3 4" id="KW-0443">Lipid metabolism</keyword>
<dbReference type="InterPro" id="IPR045217">
    <property type="entry name" value="PNPLA8-like"/>
</dbReference>
<feature type="compositionally biased region" description="Basic and acidic residues" evidence="5">
    <location>
        <begin position="92"/>
        <end position="104"/>
    </location>
</feature>
<feature type="region of interest" description="Disordered" evidence="5">
    <location>
        <begin position="83"/>
        <end position="104"/>
    </location>
</feature>
<keyword evidence="1 4" id="KW-0378">Hydrolase</keyword>
<feature type="short sequence motif" description="GXSXG" evidence="4">
    <location>
        <begin position="378"/>
        <end position="382"/>
    </location>
</feature>